<dbReference type="Pfam" id="PF21621">
    <property type="entry name" value="MPI_cupin_dom"/>
    <property type="match status" value="1"/>
</dbReference>
<evidence type="ECO:0000256" key="2">
    <source>
        <dbReference type="ARBA" id="ARBA00022833"/>
    </source>
</evidence>
<keyword evidence="3 8" id="KW-0413">Isomerase</keyword>
<dbReference type="CDD" id="cd07010">
    <property type="entry name" value="cupin_PMI_type_I_N_bac"/>
    <property type="match status" value="1"/>
</dbReference>
<dbReference type="InterPro" id="IPR011051">
    <property type="entry name" value="RmlC_Cupin_sf"/>
</dbReference>
<dbReference type="GO" id="GO:0008270">
    <property type="term" value="F:zinc ion binding"/>
    <property type="evidence" value="ECO:0007669"/>
    <property type="project" value="UniProtKB-UniRule"/>
</dbReference>
<dbReference type="EMBL" id="JACJVP010000011">
    <property type="protein sequence ID" value="MBB6670801.1"/>
    <property type="molecule type" value="Genomic_DNA"/>
</dbReference>
<proteinExistence type="inferred from homology"/>
<reference evidence="8 9" key="1">
    <citation type="submission" date="2020-08" db="EMBL/GenBank/DDBJ databases">
        <title>Cohnella phylogeny.</title>
        <authorList>
            <person name="Dunlap C."/>
        </authorList>
    </citation>
    <scope>NUCLEOTIDE SEQUENCE [LARGE SCALE GENOMIC DNA]</scope>
    <source>
        <strain evidence="8 9">DSM 28246</strain>
    </source>
</reference>
<dbReference type="GO" id="GO:0004476">
    <property type="term" value="F:mannose-6-phosphate isomerase activity"/>
    <property type="evidence" value="ECO:0007669"/>
    <property type="project" value="UniProtKB-UniRule"/>
</dbReference>
<dbReference type="AlphaFoldDB" id="A0A7X0RQU5"/>
<evidence type="ECO:0000313" key="8">
    <source>
        <dbReference type="EMBL" id="MBB6670801.1"/>
    </source>
</evidence>
<dbReference type="InterPro" id="IPR014710">
    <property type="entry name" value="RmlC-like_jellyroll"/>
</dbReference>
<keyword evidence="2 3" id="KW-0862">Zinc</keyword>
<evidence type="ECO:0000256" key="1">
    <source>
        <dbReference type="ARBA" id="ARBA00022723"/>
    </source>
</evidence>
<gene>
    <name evidence="8" type="ORF">H7C19_08885</name>
</gene>
<dbReference type="GO" id="GO:0005975">
    <property type="term" value="P:carbohydrate metabolic process"/>
    <property type="evidence" value="ECO:0007669"/>
    <property type="project" value="UniProtKB-UniRule"/>
</dbReference>
<sequence>MKPYPLRFKTVAKERIWGGRKLERFGMELPEGNIGEVWLIADHPNGTTIVADGPLAGWGLDRLRESFGKDWFGNKGLSQKNGRFPLLIKLLDCRDDVSVQVHPSDDYKGLPEGELGKTEMWYILEAQPGASIVFGLHPAVDSAALKKAIEENRIMDCLRRVPVFPGDSFYFPAGTVHAIFAGTVAAEIQQNSDTTYRLYDFDRLGLDGNRRELHIEDSLNVITYGDSGAMQASVENNMINEWLPLTKSPYFVVEKGIVEKEWHLTTAPESFTVIMILEGEGTLRWGSGSKSVKLGDCFLLPANLGEYSLSGSFKALRTYLP</sequence>
<comment type="catalytic activity">
    <reaction evidence="3">
        <text>D-mannose 6-phosphate = D-fructose 6-phosphate</text>
        <dbReference type="Rhea" id="RHEA:12356"/>
        <dbReference type="ChEBI" id="CHEBI:58735"/>
        <dbReference type="ChEBI" id="CHEBI:61527"/>
        <dbReference type="EC" id="5.3.1.8"/>
    </reaction>
</comment>
<dbReference type="PANTHER" id="PTHR42742:SF3">
    <property type="entry name" value="FRUCTOKINASE"/>
    <property type="match status" value="1"/>
</dbReference>
<accession>A0A7X0RQU5</accession>
<dbReference type="SUPFAM" id="SSF51182">
    <property type="entry name" value="RmlC-like cupins"/>
    <property type="match status" value="1"/>
</dbReference>
<protein>
    <recommendedName>
        <fullName evidence="3">Mannose-6-phosphate isomerase</fullName>
        <ecNumber evidence="3">5.3.1.8</ecNumber>
    </recommendedName>
</protein>
<evidence type="ECO:0000313" key="9">
    <source>
        <dbReference type="Proteomes" id="UP000547209"/>
    </source>
</evidence>
<evidence type="ECO:0000256" key="3">
    <source>
        <dbReference type="PIRNR" id="PIRNR036894"/>
    </source>
</evidence>
<evidence type="ECO:0000259" key="6">
    <source>
        <dbReference type="Pfam" id="PF20511"/>
    </source>
</evidence>
<dbReference type="RefSeq" id="WP_185142282.1">
    <property type="nucleotide sequence ID" value="NZ_JACJVP010000011.1"/>
</dbReference>
<keyword evidence="1 3" id="KW-0479">Metal-binding</keyword>
<keyword evidence="9" id="KW-1185">Reference proteome</keyword>
<feature type="domain" description="Phosphomannose isomerase type I catalytic" evidence="6">
    <location>
        <begin position="7"/>
        <end position="105"/>
    </location>
</feature>
<feature type="binding site" evidence="4">
    <location>
        <position position="119"/>
    </location>
    <ligand>
        <name>Zn(2+)</name>
        <dbReference type="ChEBI" id="CHEBI:29105"/>
    </ligand>
</feature>
<dbReference type="PANTHER" id="PTHR42742">
    <property type="entry name" value="TRANSCRIPTIONAL REPRESSOR MPRA"/>
    <property type="match status" value="1"/>
</dbReference>
<feature type="active site" evidence="5">
    <location>
        <position position="197"/>
    </location>
</feature>
<evidence type="ECO:0000259" key="7">
    <source>
        <dbReference type="Pfam" id="PF21621"/>
    </source>
</evidence>
<comment type="similarity">
    <text evidence="3">Belongs to the mannose-6-phosphate isomerase type 1 family.</text>
</comment>
<dbReference type="InterPro" id="IPR046457">
    <property type="entry name" value="PMI_typeI_cat"/>
</dbReference>
<dbReference type="InterPro" id="IPR049071">
    <property type="entry name" value="MPI_cupin_dom"/>
</dbReference>
<dbReference type="InterPro" id="IPR051804">
    <property type="entry name" value="Carb_Metab_Reg_Kinase/Isom"/>
</dbReference>
<comment type="cofactor">
    <cofactor evidence="4">
        <name>Zn(2+)</name>
        <dbReference type="ChEBI" id="CHEBI:29105"/>
    </cofactor>
    <text evidence="4">Binds 1 zinc ion per subunit.</text>
</comment>
<comment type="caution">
    <text evidence="8">The sequence shown here is derived from an EMBL/GenBank/DDBJ whole genome shotgun (WGS) entry which is preliminary data.</text>
</comment>
<dbReference type="InterPro" id="IPR014628">
    <property type="entry name" value="Man6P_isomerase_Firm_short"/>
</dbReference>
<dbReference type="Pfam" id="PF20511">
    <property type="entry name" value="PMI_typeI_cat"/>
    <property type="match status" value="1"/>
</dbReference>
<dbReference type="PIRSF" id="PIRSF036894">
    <property type="entry name" value="PMI_Firm_short"/>
    <property type="match status" value="1"/>
</dbReference>
<evidence type="ECO:0000256" key="4">
    <source>
        <dbReference type="PIRSR" id="PIRSR036894-1"/>
    </source>
</evidence>
<organism evidence="8 9">
    <name type="scientific">Cohnella nanjingensis</name>
    <dbReference type="NCBI Taxonomy" id="1387779"/>
    <lineage>
        <taxon>Bacteria</taxon>
        <taxon>Bacillati</taxon>
        <taxon>Bacillota</taxon>
        <taxon>Bacilli</taxon>
        <taxon>Bacillales</taxon>
        <taxon>Paenibacillaceae</taxon>
        <taxon>Cohnella</taxon>
    </lineage>
</organism>
<evidence type="ECO:0000256" key="5">
    <source>
        <dbReference type="PIRSR" id="PIRSR036894-2"/>
    </source>
</evidence>
<dbReference type="Gene3D" id="2.60.120.10">
    <property type="entry name" value="Jelly Rolls"/>
    <property type="match status" value="2"/>
</dbReference>
<feature type="binding site" evidence="4">
    <location>
        <position position="102"/>
    </location>
    <ligand>
        <name>Zn(2+)</name>
        <dbReference type="ChEBI" id="CHEBI:29105"/>
    </ligand>
</feature>
<feature type="domain" description="Mannose-6-phosphate isomerase cupin" evidence="7">
    <location>
        <begin position="247"/>
        <end position="319"/>
    </location>
</feature>
<name>A0A7X0RQU5_9BACL</name>
<dbReference type="EC" id="5.3.1.8" evidence="3"/>
<feature type="binding site" evidence="4">
    <location>
        <position position="177"/>
    </location>
    <ligand>
        <name>Zn(2+)</name>
        <dbReference type="ChEBI" id="CHEBI:29105"/>
    </ligand>
</feature>
<dbReference type="Proteomes" id="UP000547209">
    <property type="component" value="Unassembled WGS sequence"/>
</dbReference>